<proteinExistence type="predicted"/>
<dbReference type="EMBL" id="KI630320">
    <property type="protein sequence ID" value="EYU41494.1"/>
    <property type="molecule type" value="Genomic_DNA"/>
</dbReference>
<reference evidence="1 2" key="1">
    <citation type="journal article" date="2013" name="Proc. Natl. Acad. Sci. U.S.A.">
        <title>Fine-scale variation in meiotic recombination in Mimulus inferred from population shotgun sequencing.</title>
        <authorList>
            <person name="Hellsten U."/>
            <person name="Wright K.M."/>
            <person name="Jenkins J."/>
            <person name="Shu S."/>
            <person name="Yuan Y."/>
            <person name="Wessler S.R."/>
            <person name="Schmutz J."/>
            <person name="Willis J.H."/>
            <person name="Rokhsar D.S."/>
        </authorList>
    </citation>
    <scope>NUCLEOTIDE SEQUENCE [LARGE SCALE GENOMIC DNA]</scope>
    <source>
        <strain evidence="2">cv. DUN x IM62</strain>
    </source>
</reference>
<protein>
    <submittedName>
        <fullName evidence="1">Uncharacterized protein</fullName>
    </submittedName>
</protein>
<dbReference type="AlphaFoldDB" id="A0A022RN74"/>
<organism evidence="1 2">
    <name type="scientific">Erythranthe guttata</name>
    <name type="common">Yellow monkey flower</name>
    <name type="synonym">Mimulus guttatus</name>
    <dbReference type="NCBI Taxonomy" id="4155"/>
    <lineage>
        <taxon>Eukaryota</taxon>
        <taxon>Viridiplantae</taxon>
        <taxon>Streptophyta</taxon>
        <taxon>Embryophyta</taxon>
        <taxon>Tracheophyta</taxon>
        <taxon>Spermatophyta</taxon>
        <taxon>Magnoliopsida</taxon>
        <taxon>eudicotyledons</taxon>
        <taxon>Gunneridae</taxon>
        <taxon>Pentapetalae</taxon>
        <taxon>asterids</taxon>
        <taxon>lamiids</taxon>
        <taxon>Lamiales</taxon>
        <taxon>Phrymaceae</taxon>
        <taxon>Erythranthe</taxon>
    </lineage>
</organism>
<accession>A0A022RN74</accession>
<evidence type="ECO:0000313" key="2">
    <source>
        <dbReference type="Proteomes" id="UP000030748"/>
    </source>
</evidence>
<keyword evidence="2" id="KW-1185">Reference proteome</keyword>
<evidence type="ECO:0000313" key="1">
    <source>
        <dbReference type="EMBL" id="EYU41494.1"/>
    </source>
</evidence>
<name>A0A022RN74_ERYGU</name>
<gene>
    <name evidence="1" type="ORF">MIMGU_mgv1a014902mg</name>
</gene>
<sequence length="174" mass="18913">MICIKVFPSALIPMLNGVAWIVKRSKLPNGSLIPEATAPSNAAPRTAASNGSIPVYNSLLQTPVIIFRSFGIFEHPPTRITSFKSNIARTSSGVVDRHVSFTKAATNGRVPMFRVWTRNGSVLLAWTTGSVSARPIRRFMLKIAAPDNNSRWSPPAVWWLVVMPVAGSSSLKVT</sequence>
<dbReference type="Proteomes" id="UP000030748">
    <property type="component" value="Unassembled WGS sequence"/>
</dbReference>